<sequence length="384" mass="42505">MPSRKRFAGDLLKGLQKLGAKRSVVRSLEQSSVYFALSLLYSLAVWFGGIEVRAGLPTGHVLTSFFNYVNLLFTFANIVPHLTSIADALVQLKELRRQIERQPFINVRDESAVSPDDHEPPVKGGGKVYFAGRDIRGYNLRWLRSQVAVVSQNPQLFSATVFENVAAGLTGTNLEYRPDIDGRPDAPPETLQRTAEIRELCSEAMRKAQAWQSVSKLPEGIHTTIAGGRTGVLSGGQRQRLAIARALMRKPACMLLDEATSALDADTEEKIRVMLEKELEERGMTTILIAHRLSTVAKAGRIIVMKGGRVVDQGTYAELMHKHRPDQTFRHLAITQRANPDIADVEVPVDSMDKVVPAQNFDNVHPIPTAPTGRAQPFPTFSTY</sequence>
<name>A0ACC2WH74_9TREE</name>
<proteinExistence type="predicted"/>
<dbReference type="EMBL" id="JASBWU010000045">
    <property type="protein sequence ID" value="KAJ9110397.1"/>
    <property type="molecule type" value="Genomic_DNA"/>
</dbReference>
<reference evidence="1" key="1">
    <citation type="submission" date="2023-04" db="EMBL/GenBank/DDBJ databases">
        <title>Draft Genome sequencing of Naganishia species isolated from polar environments using Oxford Nanopore Technology.</title>
        <authorList>
            <person name="Leo P."/>
            <person name="Venkateswaran K."/>
        </authorList>
    </citation>
    <scope>NUCLEOTIDE SEQUENCE</scope>
    <source>
        <strain evidence="1">MNA-CCFEE 5425</strain>
    </source>
</reference>
<dbReference type="Proteomes" id="UP001243375">
    <property type="component" value="Unassembled WGS sequence"/>
</dbReference>
<organism evidence="1 2">
    <name type="scientific">Naganishia vaughanmartiniae</name>
    <dbReference type="NCBI Taxonomy" id="1424756"/>
    <lineage>
        <taxon>Eukaryota</taxon>
        <taxon>Fungi</taxon>
        <taxon>Dikarya</taxon>
        <taxon>Basidiomycota</taxon>
        <taxon>Agaricomycotina</taxon>
        <taxon>Tremellomycetes</taxon>
        <taxon>Filobasidiales</taxon>
        <taxon>Filobasidiaceae</taxon>
        <taxon>Naganishia</taxon>
    </lineage>
</organism>
<protein>
    <submittedName>
        <fullName evidence="1">Uncharacterized protein</fullName>
    </submittedName>
</protein>
<gene>
    <name evidence="1" type="ORF">QFC22_006747</name>
</gene>
<accession>A0ACC2WH74</accession>
<keyword evidence="2" id="KW-1185">Reference proteome</keyword>
<evidence type="ECO:0000313" key="2">
    <source>
        <dbReference type="Proteomes" id="UP001243375"/>
    </source>
</evidence>
<comment type="caution">
    <text evidence="1">The sequence shown here is derived from an EMBL/GenBank/DDBJ whole genome shotgun (WGS) entry which is preliminary data.</text>
</comment>
<evidence type="ECO:0000313" key="1">
    <source>
        <dbReference type="EMBL" id="KAJ9110397.1"/>
    </source>
</evidence>